<dbReference type="Pfam" id="PF17170">
    <property type="entry name" value="DUF5128"/>
    <property type="match status" value="1"/>
</dbReference>
<feature type="transmembrane region" description="Helical" evidence="1">
    <location>
        <begin position="12"/>
        <end position="36"/>
    </location>
</feature>
<evidence type="ECO:0000313" key="3">
    <source>
        <dbReference type="Proteomes" id="UP000625283"/>
    </source>
</evidence>
<sequence length="419" mass="48023">MPLEKSKKVKLFFKFITGSLLMSIIATLSSSSFPYLSSCLSDDMSRDTLRLPIHQARGGDVGDLFNEVMYVPLEQTSNSIVQEVKDLWVTEEYIIIFDLRGKGILFFDRLGKFKHKIDKVPHCKSCNNGDFLFVNVFVNKSERLIYASYGTSKDNAAMGIFRFDGSFVKEKKEWITVDGMGFLGNSIFLNHSPFVDTDKSQLEMLRNGVYTPIIERQQLVKEDYSSVQNMFSKASEKEELLYVQLYNNTLYTITEKKGLSKETLLVFPYQNSLPKDFFSEFRGRLPDVVSKKYPDAIFGLNHVFSHNNRFFATLMITNASNNISDIMYDPKTGILYDLKKIRPTVTNQFLPMSSAYSDSFFLDCDRQYLYSYITPSDVAILFNRHPSLQNEGEIPAFTKGLLENKTKSTNPILVISRLK</sequence>
<evidence type="ECO:0000256" key="1">
    <source>
        <dbReference type="SAM" id="Phobius"/>
    </source>
</evidence>
<keyword evidence="1" id="KW-0812">Transmembrane</keyword>
<dbReference type="RefSeq" id="WP_202101814.1">
    <property type="nucleotide sequence ID" value="NZ_JAERTY010000002.1"/>
</dbReference>
<proteinExistence type="predicted"/>
<dbReference type="EMBL" id="JAERTY010000002">
    <property type="protein sequence ID" value="MBL1408035.1"/>
    <property type="molecule type" value="Genomic_DNA"/>
</dbReference>
<keyword evidence="1" id="KW-0472">Membrane</keyword>
<protein>
    <submittedName>
        <fullName evidence="2">6-bladed beta-propeller</fullName>
    </submittedName>
</protein>
<name>A0ABS1R042_9SPHI</name>
<accession>A0ABS1R042</accession>
<evidence type="ECO:0000313" key="2">
    <source>
        <dbReference type="EMBL" id="MBL1408035.1"/>
    </source>
</evidence>
<organism evidence="2 3">
    <name type="scientific">Sphingobacterium faecale</name>
    <dbReference type="NCBI Taxonomy" id="2803775"/>
    <lineage>
        <taxon>Bacteria</taxon>
        <taxon>Pseudomonadati</taxon>
        <taxon>Bacteroidota</taxon>
        <taxon>Sphingobacteriia</taxon>
        <taxon>Sphingobacteriales</taxon>
        <taxon>Sphingobacteriaceae</taxon>
        <taxon>Sphingobacterium</taxon>
    </lineage>
</organism>
<keyword evidence="3" id="KW-1185">Reference proteome</keyword>
<gene>
    <name evidence="2" type="ORF">JKG61_04670</name>
</gene>
<comment type="caution">
    <text evidence="2">The sequence shown here is derived from an EMBL/GenBank/DDBJ whole genome shotgun (WGS) entry which is preliminary data.</text>
</comment>
<reference evidence="2 3" key="1">
    <citation type="submission" date="2021-01" db="EMBL/GenBank/DDBJ databases">
        <title>C459-1 draft genome sequence.</title>
        <authorList>
            <person name="Zhang X.-F."/>
        </authorList>
    </citation>
    <scope>NUCLEOTIDE SEQUENCE [LARGE SCALE GENOMIC DNA]</scope>
    <source>
        <strain evidence="3">C459-1</strain>
    </source>
</reference>
<keyword evidence="1" id="KW-1133">Transmembrane helix</keyword>
<dbReference type="Proteomes" id="UP000625283">
    <property type="component" value="Unassembled WGS sequence"/>
</dbReference>